<dbReference type="PANTHER" id="PTHR31350">
    <property type="entry name" value="SI:DKEY-261L7.2"/>
    <property type="match status" value="1"/>
</dbReference>
<dbReference type="Proteomes" id="UP000005801">
    <property type="component" value="Unassembled WGS sequence"/>
</dbReference>
<evidence type="ECO:0000313" key="3">
    <source>
        <dbReference type="EMBL" id="EDM79439.1"/>
    </source>
</evidence>
<evidence type="ECO:0000313" key="4">
    <source>
        <dbReference type="Proteomes" id="UP000005801"/>
    </source>
</evidence>
<evidence type="ECO:0000256" key="1">
    <source>
        <dbReference type="ARBA" id="ARBA00007100"/>
    </source>
</evidence>
<dbReference type="RefSeq" id="WP_006971351.1">
    <property type="nucleotide sequence ID" value="NZ_ABCS01000019.1"/>
</dbReference>
<keyword evidence="4" id="KW-1185">Reference proteome</keyword>
<dbReference type="EMBL" id="ABCS01000019">
    <property type="protein sequence ID" value="EDM79439.1"/>
    <property type="molecule type" value="Genomic_DNA"/>
</dbReference>
<proteinExistence type="inferred from homology"/>
<dbReference type="STRING" id="391625.PPSIR1_34972"/>
<dbReference type="OrthoDB" id="232498at2"/>
<dbReference type="PANTHER" id="PTHR31350:SF21">
    <property type="entry name" value="F-BOX ONLY PROTEIN 21"/>
    <property type="match status" value="1"/>
</dbReference>
<dbReference type="InterPro" id="IPR032698">
    <property type="entry name" value="SirB1_N"/>
</dbReference>
<dbReference type="Pfam" id="PF13369">
    <property type="entry name" value="Transglut_core2"/>
    <property type="match status" value="1"/>
</dbReference>
<accession>A6G3Q2</accession>
<reference evidence="3 4" key="1">
    <citation type="submission" date="2007-06" db="EMBL/GenBank/DDBJ databases">
        <authorList>
            <person name="Shimkets L."/>
            <person name="Ferriera S."/>
            <person name="Johnson J."/>
            <person name="Kravitz S."/>
            <person name="Beeson K."/>
            <person name="Sutton G."/>
            <person name="Rogers Y.-H."/>
            <person name="Friedman R."/>
            <person name="Frazier M."/>
            <person name="Venter J.C."/>
        </authorList>
    </citation>
    <scope>NUCLEOTIDE SEQUENCE [LARGE SCALE GENOMIC DNA]</scope>
    <source>
        <strain evidence="3 4">SIR-1</strain>
    </source>
</reference>
<dbReference type="eggNOG" id="COG2912">
    <property type="taxonomic scope" value="Bacteria"/>
</dbReference>
<feature type="domain" description="Protein SirB1 N-terminal" evidence="2">
    <location>
        <begin position="45"/>
        <end position="196"/>
    </location>
</feature>
<gene>
    <name evidence="3" type="ORF">PPSIR1_34972</name>
</gene>
<protein>
    <recommendedName>
        <fullName evidence="2">Protein SirB1 N-terminal domain-containing protein</fullName>
    </recommendedName>
</protein>
<dbReference type="AlphaFoldDB" id="A6G3Q2"/>
<comment type="caution">
    <text evidence="3">The sequence shown here is derived from an EMBL/GenBank/DDBJ whole genome shotgun (WGS) entry which is preliminary data.</text>
</comment>
<evidence type="ECO:0000259" key="2">
    <source>
        <dbReference type="Pfam" id="PF13369"/>
    </source>
</evidence>
<organism evidence="3 4">
    <name type="scientific">Plesiocystis pacifica SIR-1</name>
    <dbReference type="NCBI Taxonomy" id="391625"/>
    <lineage>
        <taxon>Bacteria</taxon>
        <taxon>Pseudomonadati</taxon>
        <taxon>Myxococcota</taxon>
        <taxon>Polyangia</taxon>
        <taxon>Nannocystales</taxon>
        <taxon>Nannocystaceae</taxon>
        <taxon>Plesiocystis</taxon>
    </lineage>
</organism>
<comment type="similarity">
    <text evidence="1">Belongs to the UPF0162 family.</text>
</comment>
<name>A6G3Q2_9BACT</name>
<sequence>MRLDLLQRFSDLVGPPNAAVPLFDAAMLYSAALQDGDIWAEALQVRVELEQACAEACQGFEGSAAIVEGVLAFLRRHHFTGNVSHYEDPRNSLMDRVLERRLGLPITLSVLTMHLCERCGAELHGLSFPGHFLVGSDLEGEDPLIWDPFRGGRRLLLDELAALYTGVVGHHVEPHSAQLRAHLDPSPSRMILSRMIENLRRHFTLAGQRARVTDTLELLAVLHPDVPRIRELLAEAPKRHHLLN</sequence>